<proteinExistence type="predicted"/>
<sequence length="90" mass="9450">MQIMTATQGTQSKAVVRKKRKKANGSALAPVRVRVSALTPSDGVSPIFLRSVQTGRYPASSVILAVAAPLLAARQRNSGGCSSRNKGQRS</sequence>
<evidence type="ECO:0000256" key="1">
    <source>
        <dbReference type="SAM" id="MobiDB-lite"/>
    </source>
</evidence>
<name>A0A318Q5B9_9PROT</name>
<accession>A0A318Q5B9</accession>
<gene>
    <name evidence="2" type="ORF">CFR71_13380</name>
</gene>
<protein>
    <submittedName>
        <fullName evidence="2">Uncharacterized protein</fullName>
    </submittedName>
</protein>
<feature type="region of interest" description="Disordered" evidence="1">
    <location>
        <begin position="1"/>
        <end position="28"/>
    </location>
</feature>
<organism evidence="2 3">
    <name type="scientific">Novacetimonas pomaceti</name>
    <dbReference type="NCBI Taxonomy" id="2021998"/>
    <lineage>
        <taxon>Bacteria</taxon>
        <taxon>Pseudomonadati</taxon>
        <taxon>Pseudomonadota</taxon>
        <taxon>Alphaproteobacteria</taxon>
        <taxon>Acetobacterales</taxon>
        <taxon>Acetobacteraceae</taxon>
        <taxon>Novacetimonas</taxon>
    </lineage>
</organism>
<evidence type="ECO:0000313" key="3">
    <source>
        <dbReference type="Proteomes" id="UP000247609"/>
    </source>
</evidence>
<evidence type="ECO:0000313" key="2">
    <source>
        <dbReference type="EMBL" id="PYD74707.1"/>
    </source>
</evidence>
<dbReference type="Proteomes" id="UP000247609">
    <property type="component" value="Unassembled WGS sequence"/>
</dbReference>
<dbReference type="EMBL" id="NOXG01000028">
    <property type="protein sequence ID" value="PYD74707.1"/>
    <property type="molecule type" value="Genomic_DNA"/>
</dbReference>
<reference evidence="2 3" key="1">
    <citation type="submission" date="2017-07" db="EMBL/GenBank/DDBJ databases">
        <title>A draft genome sequence of Komagataeibacter sp. T5K1.</title>
        <authorList>
            <person name="Skraban J."/>
            <person name="Cleenwerck I."/>
            <person name="Vandamme P."/>
            <person name="Trcek J."/>
        </authorList>
    </citation>
    <scope>NUCLEOTIDE SEQUENCE [LARGE SCALE GENOMIC DNA]</scope>
    <source>
        <strain evidence="2 3">T5K1</strain>
    </source>
</reference>
<feature type="compositionally biased region" description="Polar residues" evidence="1">
    <location>
        <begin position="1"/>
        <end position="12"/>
    </location>
</feature>
<comment type="caution">
    <text evidence="2">The sequence shown here is derived from an EMBL/GenBank/DDBJ whole genome shotgun (WGS) entry which is preliminary data.</text>
</comment>
<dbReference type="AlphaFoldDB" id="A0A318Q5B9"/>